<comment type="caution">
    <text evidence="2">The sequence shown here is derived from an EMBL/GenBank/DDBJ whole genome shotgun (WGS) entry which is preliminary data.</text>
</comment>
<proteinExistence type="predicted"/>
<accession>A0A6S7I885</accession>
<dbReference type="Proteomes" id="UP001152795">
    <property type="component" value="Unassembled WGS sequence"/>
</dbReference>
<dbReference type="EMBL" id="CACRXK020007733">
    <property type="protein sequence ID" value="CAB4013043.1"/>
    <property type="molecule type" value="Genomic_DNA"/>
</dbReference>
<keyword evidence="3" id="KW-1185">Reference proteome</keyword>
<sequence length="243" mass="27566">MGSTASNNASQTSGKNGDHDRILSVHSPALLDLGHGTVRHRNIAKIQTNPDVPTKTKTGYFYHPKLDDYSEDAVVNPEDAFKFYYVFKGPKKDQSKKLYYVYGTNMNSKDAGIKHESYKPQGKGYNWPESFRKANNLYYELIFLEQDPITPQYADSISLDSDMTFDSGNTGSTQSKEMIRMVLENDDNAEEIKRKLAVRLLVPAINIHIIFNKTELSNEDIIADLRSPEEGTWTQFSILLRLS</sequence>
<gene>
    <name evidence="2" type="ORF">PACLA_8A082423</name>
</gene>
<evidence type="ECO:0000313" key="3">
    <source>
        <dbReference type="Proteomes" id="UP001152795"/>
    </source>
</evidence>
<name>A0A6S7I885_PARCT</name>
<protein>
    <submittedName>
        <fullName evidence="2">Uncharacterized protein</fullName>
    </submittedName>
</protein>
<organism evidence="2 3">
    <name type="scientific">Paramuricea clavata</name>
    <name type="common">Red gorgonian</name>
    <name type="synonym">Violescent sea-whip</name>
    <dbReference type="NCBI Taxonomy" id="317549"/>
    <lineage>
        <taxon>Eukaryota</taxon>
        <taxon>Metazoa</taxon>
        <taxon>Cnidaria</taxon>
        <taxon>Anthozoa</taxon>
        <taxon>Octocorallia</taxon>
        <taxon>Malacalcyonacea</taxon>
        <taxon>Plexauridae</taxon>
        <taxon>Paramuricea</taxon>
    </lineage>
</organism>
<evidence type="ECO:0000256" key="1">
    <source>
        <dbReference type="SAM" id="MobiDB-lite"/>
    </source>
</evidence>
<evidence type="ECO:0000313" key="2">
    <source>
        <dbReference type="EMBL" id="CAB4013043.1"/>
    </source>
</evidence>
<feature type="region of interest" description="Disordered" evidence="1">
    <location>
        <begin position="1"/>
        <end position="21"/>
    </location>
</feature>
<reference evidence="2" key="1">
    <citation type="submission" date="2020-04" db="EMBL/GenBank/DDBJ databases">
        <authorList>
            <person name="Alioto T."/>
            <person name="Alioto T."/>
            <person name="Gomez Garrido J."/>
        </authorList>
    </citation>
    <scope>NUCLEOTIDE SEQUENCE</scope>
    <source>
        <strain evidence="2">A484AB</strain>
    </source>
</reference>
<dbReference type="AlphaFoldDB" id="A0A6S7I885"/>
<dbReference type="OrthoDB" id="9999810at2759"/>
<feature type="compositionally biased region" description="Polar residues" evidence="1">
    <location>
        <begin position="1"/>
        <end position="15"/>
    </location>
</feature>